<evidence type="ECO:0000313" key="5">
    <source>
        <dbReference type="Proteomes" id="UP000030744"/>
    </source>
</evidence>
<feature type="compositionally biased region" description="Gly residues" evidence="1">
    <location>
        <begin position="23"/>
        <end position="36"/>
    </location>
</feature>
<proteinExistence type="predicted"/>
<dbReference type="VEuPathDB" id="ToxoDB:EMH_0099210"/>
<dbReference type="AlphaFoldDB" id="U6KH93"/>
<dbReference type="Proteomes" id="UP000030744">
    <property type="component" value="Unassembled WGS sequence"/>
</dbReference>
<dbReference type="InterPro" id="IPR000742">
    <property type="entry name" value="EGF"/>
</dbReference>
<dbReference type="EMBL" id="HG731868">
    <property type="protein sequence ID" value="CDJ35642.1"/>
    <property type="molecule type" value="Genomic_DNA"/>
</dbReference>
<evidence type="ECO:0000256" key="1">
    <source>
        <dbReference type="SAM" id="MobiDB-lite"/>
    </source>
</evidence>
<dbReference type="SUPFAM" id="SSF57196">
    <property type="entry name" value="EGF/Laminin"/>
    <property type="match status" value="1"/>
</dbReference>
<dbReference type="PROSITE" id="PS00022">
    <property type="entry name" value="EGF_1"/>
    <property type="match status" value="1"/>
</dbReference>
<sequence>MGPQGAPHMGPQTAHHRGPQKGPYGGPQGGPQGGPHWGSRMHEASGKRGVSLSNHGWHVEAEMLPADFSLLPTTYMLQWQLLETEETPEGVPSSTAAAAAAAAAAERRHLEDTAPEESDADLRLHLQASSDVSRLCSQPCPESSSCAITERLDGFAVLGCRCAWGFVGAACEVEFGCSIPQRL</sequence>
<reference evidence="4" key="1">
    <citation type="submission" date="2013-10" db="EMBL/GenBank/DDBJ databases">
        <title>Genomic analysis of the causative agents of coccidiosis in chickens.</title>
        <authorList>
            <person name="Reid A.J."/>
            <person name="Blake D."/>
            <person name="Billington K."/>
            <person name="Browne H."/>
            <person name="Dunn M."/>
            <person name="Hung S."/>
            <person name="Kawahara F."/>
            <person name="Miranda-Saavedra D."/>
            <person name="Mourier T."/>
            <person name="Nagra H."/>
            <person name="Otto T.D."/>
            <person name="Rawlings N."/>
            <person name="Sanchez A."/>
            <person name="Sanders M."/>
            <person name="Subramaniam C."/>
            <person name="Tay Y."/>
            <person name="Dear P."/>
            <person name="Doerig C."/>
            <person name="Gruber A."/>
            <person name="Parkinson J."/>
            <person name="Shirley M."/>
            <person name="Wan K.L."/>
            <person name="Berriman M."/>
            <person name="Tomley F."/>
            <person name="Pain A."/>
        </authorList>
    </citation>
    <scope>NUCLEOTIDE SEQUENCE [LARGE SCALE GENOMIC DNA]</scope>
    <source>
        <strain evidence="4">Houghton</strain>
    </source>
</reference>
<protein>
    <recommendedName>
        <fullName evidence="2 3">EGF-like domain-containing protein</fullName>
    </recommendedName>
</protein>
<organism evidence="4 5">
    <name type="scientific">Eimeria mitis</name>
    <dbReference type="NCBI Taxonomy" id="44415"/>
    <lineage>
        <taxon>Eukaryota</taxon>
        <taxon>Sar</taxon>
        <taxon>Alveolata</taxon>
        <taxon>Apicomplexa</taxon>
        <taxon>Conoidasida</taxon>
        <taxon>Coccidia</taxon>
        <taxon>Eucoccidiorida</taxon>
        <taxon>Eimeriorina</taxon>
        <taxon>Eimeriidae</taxon>
        <taxon>Eimeria</taxon>
    </lineage>
</organism>
<evidence type="ECO:0000259" key="2">
    <source>
        <dbReference type="PROSITE" id="PS00022"/>
    </source>
</evidence>
<gene>
    <name evidence="4" type="ORF">EMH_0099210</name>
</gene>
<dbReference type="PROSITE" id="PS01186">
    <property type="entry name" value="EGF_2"/>
    <property type="match status" value="1"/>
</dbReference>
<reference evidence="4" key="2">
    <citation type="submission" date="2013-10" db="EMBL/GenBank/DDBJ databases">
        <authorList>
            <person name="Aslett M."/>
        </authorList>
    </citation>
    <scope>NUCLEOTIDE SEQUENCE [LARGE SCALE GENOMIC DNA]</scope>
    <source>
        <strain evidence="4">Houghton</strain>
    </source>
</reference>
<dbReference type="OrthoDB" id="348580at2759"/>
<keyword evidence="5" id="KW-1185">Reference proteome</keyword>
<feature type="region of interest" description="Disordered" evidence="1">
    <location>
        <begin position="1"/>
        <end position="50"/>
    </location>
</feature>
<dbReference type="GeneID" id="60404852"/>
<dbReference type="RefSeq" id="XP_037877931.1">
    <property type="nucleotide sequence ID" value="XM_038022077.1"/>
</dbReference>
<name>U6KH93_9EIME</name>
<evidence type="ECO:0000313" key="4">
    <source>
        <dbReference type="EMBL" id="CDJ35642.1"/>
    </source>
</evidence>
<accession>U6KH93</accession>
<feature type="domain" description="EGF-like" evidence="2 3">
    <location>
        <begin position="160"/>
        <end position="171"/>
    </location>
</feature>
<evidence type="ECO:0000259" key="3">
    <source>
        <dbReference type="PROSITE" id="PS01186"/>
    </source>
</evidence>